<proteinExistence type="predicted"/>
<accession>A0A8H6L814</accession>
<feature type="region of interest" description="Disordered" evidence="1">
    <location>
        <begin position="1"/>
        <end position="28"/>
    </location>
</feature>
<keyword evidence="3" id="KW-1185">Reference proteome</keyword>
<comment type="caution">
    <text evidence="2">The sequence shown here is derived from an EMBL/GenBank/DDBJ whole genome shotgun (WGS) entry which is preliminary data.</text>
</comment>
<evidence type="ECO:0000313" key="2">
    <source>
        <dbReference type="EMBL" id="KAF6239184.1"/>
    </source>
</evidence>
<evidence type="ECO:0000256" key="1">
    <source>
        <dbReference type="SAM" id="MobiDB-lite"/>
    </source>
</evidence>
<name>A0A8H6L814_9LECA</name>
<sequence>MLYGLHGNSSQQRSESAELKRLERAKRGKEKAEILTKIEKEQTEEEQFETLACAGDVSNGLERGRVLGASGEHMACICAMIKRAGPEKQSPDLMEALEGIKGRILEKM</sequence>
<dbReference type="Proteomes" id="UP000578531">
    <property type="component" value="Unassembled WGS sequence"/>
</dbReference>
<reference evidence="2 3" key="1">
    <citation type="journal article" date="2020" name="Genomics">
        <title>Complete, high-quality genomes from long-read metagenomic sequencing of two wolf lichen thalli reveals enigmatic genome architecture.</title>
        <authorList>
            <person name="McKenzie S.K."/>
            <person name="Walston R.F."/>
            <person name="Allen J.L."/>
        </authorList>
    </citation>
    <scope>NUCLEOTIDE SEQUENCE [LARGE SCALE GENOMIC DNA]</scope>
    <source>
        <strain evidence="2">WasteWater2</strain>
    </source>
</reference>
<dbReference type="RefSeq" id="XP_037168471.1">
    <property type="nucleotide sequence ID" value="XM_037304378.1"/>
</dbReference>
<evidence type="ECO:0000313" key="3">
    <source>
        <dbReference type="Proteomes" id="UP000578531"/>
    </source>
</evidence>
<dbReference type="GeneID" id="59284118"/>
<organism evidence="2 3">
    <name type="scientific">Letharia columbiana</name>
    <dbReference type="NCBI Taxonomy" id="112416"/>
    <lineage>
        <taxon>Eukaryota</taxon>
        <taxon>Fungi</taxon>
        <taxon>Dikarya</taxon>
        <taxon>Ascomycota</taxon>
        <taxon>Pezizomycotina</taxon>
        <taxon>Lecanoromycetes</taxon>
        <taxon>OSLEUM clade</taxon>
        <taxon>Lecanoromycetidae</taxon>
        <taxon>Lecanorales</taxon>
        <taxon>Lecanorineae</taxon>
        <taxon>Parmeliaceae</taxon>
        <taxon>Letharia</taxon>
    </lineage>
</organism>
<dbReference type="AlphaFoldDB" id="A0A8H6L814"/>
<gene>
    <name evidence="2" type="ORF">HO173_002445</name>
</gene>
<dbReference type="EMBL" id="JACCJC010000006">
    <property type="protein sequence ID" value="KAF6239184.1"/>
    <property type="molecule type" value="Genomic_DNA"/>
</dbReference>
<protein>
    <submittedName>
        <fullName evidence="2">Uncharacterized protein</fullName>
    </submittedName>
</protein>